<evidence type="ECO:0000256" key="2">
    <source>
        <dbReference type="PROSITE-ProRule" id="PRU00505"/>
    </source>
</evidence>
<organism evidence="5 6">
    <name type="scientific">Hebeloma cylindrosporum</name>
    <dbReference type="NCBI Taxonomy" id="76867"/>
    <lineage>
        <taxon>Eukaryota</taxon>
        <taxon>Fungi</taxon>
        <taxon>Dikarya</taxon>
        <taxon>Basidiomycota</taxon>
        <taxon>Agaricomycotina</taxon>
        <taxon>Agaricomycetes</taxon>
        <taxon>Agaricomycetidae</taxon>
        <taxon>Agaricales</taxon>
        <taxon>Agaricineae</taxon>
        <taxon>Hymenogastraceae</taxon>
        <taxon>Hebeloma</taxon>
    </lineage>
</organism>
<dbReference type="Pfam" id="PF01285">
    <property type="entry name" value="TEA"/>
    <property type="match status" value="1"/>
</dbReference>
<evidence type="ECO:0000256" key="3">
    <source>
        <dbReference type="SAM" id="MobiDB-lite"/>
    </source>
</evidence>
<feature type="region of interest" description="Disordered" evidence="3">
    <location>
        <begin position="139"/>
        <end position="179"/>
    </location>
</feature>
<dbReference type="GO" id="GO:0003700">
    <property type="term" value="F:DNA-binding transcription factor activity"/>
    <property type="evidence" value="ECO:0007669"/>
    <property type="project" value="InterPro"/>
</dbReference>
<feature type="domain" description="TEA" evidence="4">
    <location>
        <begin position="14"/>
        <end position="88"/>
    </location>
</feature>
<sequence>SITPQRKHRKLLKDGSGTEVWPESIEKVFVQGLREYWESPYATYSQSRGRSRWRNQFLVDYLAKQGIERSKKQVASHIQVLRNMWKGEPGKSVHLFLYSAIYLAIEFHLVAGGDELYPENDSPIGVPVKLEDSNSMIPFDWDDPDLPSSNSVSPNFSPADSQSEFPPTPEHRPNLYPSDFDSKPHVIPLDLSYPAPGISSPSISPHGGYIHHLPSFNDPSPFSVQPKYPSPPALSVHSPNSPYQAPRNPAVSRHSSVTPTRYRYSRNKVTSVFLQADGMTPFSVKVDALAHPSQQVQPPFMLKIRLCVPTVNELRAPQTLHGFHASLSLENVWSATSRCVTKVFANNALLTEEAGFLNVTHINVGTVNAALPDSALNRCRWLDASVSVVLTQEIIVDDETLLFVMYELDRKNGGPMPSATLLGYQKYRAADKATPISSS</sequence>
<dbReference type="OrthoDB" id="10006572at2759"/>
<dbReference type="AlphaFoldDB" id="A0A0C3CYD8"/>
<dbReference type="InterPro" id="IPR038096">
    <property type="entry name" value="TEA/ATTS_sf"/>
</dbReference>
<dbReference type="STRING" id="686832.A0A0C3CYD8"/>
<evidence type="ECO:0000313" key="5">
    <source>
        <dbReference type="EMBL" id="KIM49154.1"/>
    </source>
</evidence>
<dbReference type="SMART" id="SM00426">
    <property type="entry name" value="TEA"/>
    <property type="match status" value="1"/>
</dbReference>
<protein>
    <recommendedName>
        <fullName evidence="4">TEA domain-containing protein</fullName>
    </recommendedName>
</protein>
<proteinExistence type="inferred from homology"/>
<accession>A0A0C3CYD8</accession>
<name>A0A0C3CYD8_HEBCY</name>
<reference evidence="5 6" key="1">
    <citation type="submission" date="2014-04" db="EMBL/GenBank/DDBJ databases">
        <authorList>
            <consortium name="DOE Joint Genome Institute"/>
            <person name="Kuo A."/>
            <person name="Gay G."/>
            <person name="Dore J."/>
            <person name="Kohler A."/>
            <person name="Nagy L.G."/>
            <person name="Floudas D."/>
            <person name="Copeland A."/>
            <person name="Barry K.W."/>
            <person name="Cichocki N."/>
            <person name="Veneault-Fourrey C."/>
            <person name="LaButti K."/>
            <person name="Lindquist E.A."/>
            <person name="Lipzen A."/>
            <person name="Lundell T."/>
            <person name="Morin E."/>
            <person name="Murat C."/>
            <person name="Sun H."/>
            <person name="Tunlid A."/>
            <person name="Henrissat B."/>
            <person name="Grigoriev I.V."/>
            <person name="Hibbett D.S."/>
            <person name="Martin F."/>
            <person name="Nordberg H.P."/>
            <person name="Cantor M.N."/>
            <person name="Hua S.X."/>
        </authorList>
    </citation>
    <scope>NUCLEOTIDE SEQUENCE [LARGE SCALE GENOMIC DNA]</scope>
    <source>
        <strain evidence="6">h7</strain>
    </source>
</reference>
<dbReference type="EMBL" id="KN831768">
    <property type="protein sequence ID" value="KIM49154.1"/>
    <property type="molecule type" value="Genomic_DNA"/>
</dbReference>
<feature type="compositionally biased region" description="Low complexity" evidence="3">
    <location>
        <begin position="147"/>
        <end position="158"/>
    </location>
</feature>
<reference evidence="6" key="2">
    <citation type="submission" date="2015-01" db="EMBL/GenBank/DDBJ databases">
        <title>Evolutionary Origins and Diversification of the Mycorrhizal Mutualists.</title>
        <authorList>
            <consortium name="DOE Joint Genome Institute"/>
            <consortium name="Mycorrhizal Genomics Consortium"/>
            <person name="Kohler A."/>
            <person name="Kuo A."/>
            <person name="Nagy L.G."/>
            <person name="Floudas D."/>
            <person name="Copeland A."/>
            <person name="Barry K.W."/>
            <person name="Cichocki N."/>
            <person name="Veneault-Fourrey C."/>
            <person name="LaButti K."/>
            <person name="Lindquist E.A."/>
            <person name="Lipzen A."/>
            <person name="Lundell T."/>
            <person name="Morin E."/>
            <person name="Murat C."/>
            <person name="Riley R."/>
            <person name="Ohm R."/>
            <person name="Sun H."/>
            <person name="Tunlid A."/>
            <person name="Henrissat B."/>
            <person name="Grigoriev I.V."/>
            <person name="Hibbett D.S."/>
            <person name="Martin F."/>
        </authorList>
    </citation>
    <scope>NUCLEOTIDE SEQUENCE [LARGE SCALE GENOMIC DNA]</scope>
    <source>
        <strain evidence="6">h7</strain>
    </source>
</reference>
<evidence type="ECO:0000313" key="6">
    <source>
        <dbReference type="Proteomes" id="UP000053424"/>
    </source>
</evidence>
<dbReference type="PROSITE" id="PS51088">
    <property type="entry name" value="TEA_2"/>
    <property type="match status" value="1"/>
</dbReference>
<feature type="DNA-binding region" description="TEA" evidence="2">
    <location>
        <begin position="14"/>
        <end position="88"/>
    </location>
</feature>
<feature type="region of interest" description="Disordered" evidence="3">
    <location>
        <begin position="221"/>
        <end position="258"/>
    </location>
</feature>
<feature type="non-terminal residue" evidence="5">
    <location>
        <position position="1"/>
    </location>
</feature>
<feature type="non-terminal residue" evidence="5">
    <location>
        <position position="439"/>
    </location>
</feature>
<evidence type="ECO:0000259" key="4">
    <source>
        <dbReference type="PROSITE" id="PS51088"/>
    </source>
</evidence>
<dbReference type="Gene3D" id="6.10.20.40">
    <property type="entry name" value="TEA/ATTS domain"/>
    <property type="match status" value="1"/>
</dbReference>
<gene>
    <name evidence="5" type="ORF">M413DRAFT_43342</name>
</gene>
<keyword evidence="6" id="KW-1185">Reference proteome</keyword>
<dbReference type="HOGENOM" id="CLU_039062_0_0_1"/>
<dbReference type="InterPro" id="IPR000818">
    <property type="entry name" value="TEA/ATTS_dom"/>
</dbReference>
<comment type="similarity">
    <text evidence="1">Belongs to the TEC1 family.</text>
</comment>
<evidence type="ECO:0000256" key="1">
    <source>
        <dbReference type="ARBA" id="ARBA00008421"/>
    </source>
</evidence>
<dbReference type="Proteomes" id="UP000053424">
    <property type="component" value="Unassembled WGS sequence"/>
</dbReference>